<evidence type="ECO:0000313" key="2">
    <source>
        <dbReference type="Proteomes" id="UP000613266"/>
    </source>
</evidence>
<dbReference type="AlphaFoldDB" id="A0A931JBG5"/>
<protein>
    <recommendedName>
        <fullName evidence="3">YceI family protein</fullName>
    </recommendedName>
</protein>
<evidence type="ECO:0000313" key="1">
    <source>
        <dbReference type="EMBL" id="MBH9579540.1"/>
    </source>
</evidence>
<keyword evidence="2" id="KW-1185">Reference proteome</keyword>
<comment type="caution">
    <text evidence="1">The sequence shown here is derived from an EMBL/GenBank/DDBJ whole genome shotgun (WGS) entry which is preliminary data.</text>
</comment>
<organism evidence="1 2">
    <name type="scientific">Inhella proteolytica</name>
    <dbReference type="NCBI Taxonomy" id="2795029"/>
    <lineage>
        <taxon>Bacteria</taxon>
        <taxon>Pseudomonadati</taxon>
        <taxon>Pseudomonadota</taxon>
        <taxon>Betaproteobacteria</taxon>
        <taxon>Burkholderiales</taxon>
        <taxon>Sphaerotilaceae</taxon>
        <taxon>Inhella</taxon>
    </lineage>
</organism>
<sequence length="229" mass="24988">MRRRALLSLPLAGCAAQAPSPTLDAQPQQLLPTALPPGGQVWQADAAASRLRIVAFRGGAMARLGHHHILQAGTFDARLWLPAQGLQGTQGGLRVRLDQLELDRPEWRAAAGGEFNEKPVKAEAIAATRRNLLTALQAQAHPEVWLQLRCLQGAAPWWLAELRVWLAGRAADYWLPLQVAHRPEQLQLHGALVLQHSRHGLAPFSLLGGLLAVQDAVQLDCELTLRPQP</sequence>
<reference evidence="1" key="1">
    <citation type="submission" date="2020-12" db="EMBL/GenBank/DDBJ databases">
        <title>The genome sequence of Inhella sp. 1Y17.</title>
        <authorList>
            <person name="Liu Y."/>
        </authorList>
    </citation>
    <scope>NUCLEOTIDE SEQUENCE</scope>
    <source>
        <strain evidence="1">1Y17</strain>
    </source>
</reference>
<dbReference type="RefSeq" id="WP_198113489.1">
    <property type="nucleotide sequence ID" value="NZ_JAEDAK010000025.1"/>
</dbReference>
<proteinExistence type="predicted"/>
<dbReference type="Proteomes" id="UP000613266">
    <property type="component" value="Unassembled WGS sequence"/>
</dbReference>
<accession>A0A931JBG5</accession>
<name>A0A931JBG5_9BURK</name>
<evidence type="ECO:0008006" key="3">
    <source>
        <dbReference type="Google" id="ProtNLM"/>
    </source>
</evidence>
<dbReference type="EMBL" id="JAEDAK010000025">
    <property type="protein sequence ID" value="MBH9579540.1"/>
    <property type="molecule type" value="Genomic_DNA"/>
</dbReference>
<gene>
    <name evidence="1" type="ORF">I7X39_21795</name>
</gene>